<gene>
    <name evidence="1" type="ordered locus">KOX_08890</name>
</gene>
<dbReference type="HOGENOM" id="CLU_2081690_0_0_6"/>
<accession>A0A0H3H4U0</accession>
<dbReference type="KEGG" id="kox:KOX_08890"/>
<dbReference type="AlphaFoldDB" id="A0A0H3H4U0"/>
<sequence>MIHLIIEDRQNAPNYIPLIHHHLPHLAMSAIKQNLNASGYVTSFDENKICDDILEEQNPIGSFLNLIKVLKNRGAQLKFLEQTGDEPGEELPLSQVLNYVERGLDIARRIEREGGQN</sequence>
<name>A0A0H3H4U0_KLEM8</name>
<evidence type="ECO:0000313" key="1">
    <source>
        <dbReference type="EMBL" id="AEX03504.1"/>
    </source>
</evidence>
<dbReference type="Proteomes" id="UP000007843">
    <property type="component" value="Chromosome"/>
</dbReference>
<dbReference type="PATRIC" id="fig|1006551.4.peg.1793"/>
<dbReference type="RefSeq" id="WP_014227624.1">
    <property type="nucleotide sequence ID" value="NC_016612.1"/>
</dbReference>
<reference evidence="1 2" key="1">
    <citation type="journal article" date="2012" name="J. Bacteriol.">
        <title>Complete genome sequence of Klebsiella oxytoca KCTC 1686, used in production of 2,3-butanediol.</title>
        <authorList>
            <person name="Shin S.H."/>
            <person name="Kim S."/>
            <person name="Kim J.Y."/>
            <person name="Lee S."/>
            <person name="Um Y."/>
            <person name="Oh M.K."/>
            <person name="Kim Y.R."/>
            <person name="Lee J."/>
            <person name="Yang K.S."/>
        </authorList>
    </citation>
    <scope>NUCLEOTIDE SEQUENCE [LARGE SCALE GENOMIC DNA]</scope>
    <source>
        <strain evidence="2">ATCC 8724 / DSM 4798 / JCM 20051 / NBRC 3318 / NRRL B-199 / KCTC 1686</strain>
    </source>
</reference>
<protein>
    <submittedName>
        <fullName evidence="1">Uncharacterized protein</fullName>
    </submittedName>
</protein>
<organism evidence="1 2">
    <name type="scientific">Klebsiella michiganensis (strain ATCC 8724 / DSM 4798 / JCM 20051 / NBRC 3318 / NRRL B-199 / KCTC 1686 / BUCSAV 143 / CCM 1901)</name>
    <dbReference type="NCBI Taxonomy" id="1006551"/>
    <lineage>
        <taxon>Bacteria</taxon>
        <taxon>Pseudomonadati</taxon>
        <taxon>Pseudomonadota</taxon>
        <taxon>Gammaproteobacteria</taxon>
        <taxon>Enterobacterales</taxon>
        <taxon>Enterobacteriaceae</taxon>
        <taxon>Klebsiella/Raoultella group</taxon>
        <taxon>Klebsiella</taxon>
    </lineage>
</organism>
<dbReference type="EMBL" id="CP003218">
    <property type="protein sequence ID" value="AEX03504.1"/>
    <property type="molecule type" value="Genomic_DNA"/>
</dbReference>
<proteinExistence type="predicted"/>
<evidence type="ECO:0000313" key="2">
    <source>
        <dbReference type="Proteomes" id="UP000007843"/>
    </source>
</evidence>